<accession>A0A084U4N4</accession>
<organism evidence="2 3">
    <name type="scientific">Malacoplasma iowae DK-CPA</name>
    <dbReference type="NCBI Taxonomy" id="1394179"/>
    <lineage>
        <taxon>Bacteria</taxon>
        <taxon>Bacillati</taxon>
        <taxon>Mycoplasmatota</taxon>
        <taxon>Mycoplasmoidales</taxon>
        <taxon>Mycoplasmoidaceae</taxon>
        <taxon>Malacoplasma</taxon>
    </lineage>
</organism>
<dbReference type="AlphaFoldDB" id="A0A084U4N4"/>
<feature type="chain" id="PRO_5001782930" description="Lipoprotein" evidence="1">
    <location>
        <begin position="33"/>
        <end position="416"/>
    </location>
</feature>
<evidence type="ECO:0000313" key="3">
    <source>
        <dbReference type="Proteomes" id="UP000028523"/>
    </source>
</evidence>
<gene>
    <name evidence="2" type="ORF">P271_785</name>
</gene>
<protein>
    <recommendedName>
        <fullName evidence="4">Lipoprotein</fullName>
    </recommendedName>
</protein>
<reference evidence="2 3" key="1">
    <citation type="journal article" date="2014" name="PLoS ONE">
        <title>Reduction of Hydrogen Peroxide Accumulation and Toxicity by a Catalase from Mycoplasma iowae.</title>
        <authorList>
            <person name="Pritchard R.E."/>
            <person name="Prassinos A.J."/>
            <person name="Osborne J.D."/>
            <person name="Raviv Z."/>
            <person name="Balish M.F."/>
        </authorList>
    </citation>
    <scope>NUCLEOTIDE SEQUENCE [LARGE SCALE GENOMIC DNA]</scope>
    <source>
        <strain evidence="2 3">DK-CPA</strain>
    </source>
</reference>
<feature type="signal peptide" evidence="1">
    <location>
        <begin position="1"/>
        <end position="32"/>
    </location>
</feature>
<name>A0A084U4N4_MALIO</name>
<evidence type="ECO:0008006" key="4">
    <source>
        <dbReference type="Google" id="ProtNLM"/>
    </source>
</evidence>
<dbReference type="Proteomes" id="UP000028523">
    <property type="component" value="Unassembled WGS sequence"/>
</dbReference>
<keyword evidence="1" id="KW-0732">Signal</keyword>
<comment type="caution">
    <text evidence="2">The sequence shown here is derived from an EMBL/GenBank/DDBJ whole genome shotgun (WGS) entry which is preliminary data.</text>
</comment>
<sequence>MKVRLFEWLKKKNKRLLMGLCLTPLLATSAIAIPFVLTSCTKKTNSNTKVGQIKFETTVNKVQTRKGDVPTTLEVLDPNFNENALMDAEKTFKSKLNVSNLQRDFDEVLTKFYKTYEFEYEKDSNKSKLDSDLEVEAEIERIKVLSIDTNNLTATLNVTYEVEVDGEKEFEGYKDQTKTLKLTPKFATTTEIEGIKAMLLAKGDIDDGDNTNSFEADVDDLIELYMGDDDDKSIFGQVGLITQESKYGGLLGYEIRISDLKFNPSEFGTGLKLANKPLTGDEDLFAPSTVIRDFYIPTESIVTSQNIDLTIDYNKITKYTKTQVKSITKAIKDEAVTPSPEKNTEITLNDILLKELTKEQASIIKSVSVSEAENTNDLLINVTIKNSDEDPMPSIVVIGVDGNWLKSETPSTSINI</sequence>
<evidence type="ECO:0000256" key="1">
    <source>
        <dbReference type="SAM" id="SignalP"/>
    </source>
</evidence>
<dbReference type="RefSeq" id="WP_036451344.1">
    <property type="nucleotide sequence ID" value="NZ_AWQU01000046.1"/>
</dbReference>
<evidence type="ECO:0000313" key="2">
    <source>
        <dbReference type="EMBL" id="KFB07920.1"/>
    </source>
</evidence>
<keyword evidence="3" id="KW-1185">Reference proteome</keyword>
<dbReference type="EMBL" id="AWQU01000046">
    <property type="protein sequence ID" value="KFB07920.1"/>
    <property type="molecule type" value="Genomic_DNA"/>
</dbReference>
<proteinExistence type="predicted"/>